<protein>
    <recommendedName>
        <fullName evidence="8">Peptidase M14 domain-containing protein</fullName>
    </recommendedName>
</protein>
<evidence type="ECO:0000256" key="7">
    <source>
        <dbReference type="PROSITE-ProRule" id="PRU01379"/>
    </source>
</evidence>
<dbReference type="PANTHER" id="PTHR11705:SF143">
    <property type="entry name" value="SLL0236 PROTEIN"/>
    <property type="match status" value="1"/>
</dbReference>
<dbReference type="EMBL" id="DXBS01000115">
    <property type="protein sequence ID" value="HIZ25027.1"/>
    <property type="molecule type" value="Genomic_DNA"/>
</dbReference>
<comment type="similarity">
    <text evidence="2 7">Belongs to the peptidase M14 family.</text>
</comment>
<keyword evidence="4" id="KW-0378">Hydrolase</keyword>
<dbReference type="Gene3D" id="3.40.630.10">
    <property type="entry name" value="Zn peptidases"/>
    <property type="match status" value="1"/>
</dbReference>
<dbReference type="GO" id="GO:0005615">
    <property type="term" value="C:extracellular space"/>
    <property type="evidence" value="ECO:0007669"/>
    <property type="project" value="TreeGrafter"/>
</dbReference>
<dbReference type="PRINTS" id="PR00765">
    <property type="entry name" value="CRBOXYPTASEA"/>
</dbReference>
<dbReference type="Proteomes" id="UP000824044">
    <property type="component" value="Unassembled WGS sequence"/>
</dbReference>
<dbReference type="PROSITE" id="PS52035">
    <property type="entry name" value="PEPTIDASE_M14"/>
    <property type="match status" value="1"/>
</dbReference>
<reference evidence="9" key="2">
    <citation type="submission" date="2021-04" db="EMBL/GenBank/DDBJ databases">
        <authorList>
            <person name="Gilroy R."/>
        </authorList>
    </citation>
    <scope>NUCLEOTIDE SEQUENCE</scope>
    <source>
        <strain evidence="9">CHK33-5263</strain>
    </source>
</reference>
<evidence type="ECO:0000313" key="9">
    <source>
        <dbReference type="EMBL" id="HIZ25027.1"/>
    </source>
</evidence>
<dbReference type="GO" id="GO:0008270">
    <property type="term" value="F:zinc ion binding"/>
    <property type="evidence" value="ECO:0007669"/>
    <property type="project" value="InterPro"/>
</dbReference>
<feature type="domain" description="Peptidase M14" evidence="8">
    <location>
        <begin position="1"/>
        <end position="267"/>
    </location>
</feature>
<keyword evidence="3" id="KW-0645">Protease</keyword>
<evidence type="ECO:0000256" key="5">
    <source>
        <dbReference type="ARBA" id="ARBA00022833"/>
    </source>
</evidence>
<dbReference type="Pfam" id="PF00246">
    <property type="entry name" value="Peptidase_M14"/>
    <property type="match status" value="1"/>
</dbReference>
<evidence type="ECO:0000256" key="3">
    <source>
        <dbReference type="ARBA" id="ARBA00022670"/>
    </source>
</evidence>
<dbReference type="PANTHER" id="PTHR11705">
    <property type="entry name" value="PROTEASE FAMILY M14 CARBOXYPEPTIDASE A,B"/>
    <property type="match status" value="1"/>
</dbReference>
<name>A0A9D2DXE2_9FIRM</name>
<comment type="cofactor">
    <cofactor evidence="1">
        <name>Zn(2+)</name>
        <dbReference type="ChEBI" id="CHEBI:29105"/>
    </cofactor>
</comment>
<evidence type="ECO:0000313" key="10">
    <source>
        <dbReference type="Proteomes" id="UP000824044"/>
    </source>
</evidence>
<dbReference type="GO" id="GO:0006508">
    <property type="term" value="P:proteolysis"/>
    <property type="evidence" value="ECO:0007669"/>
    <property type="project" value="UniProtKB-KW"/>
</dbReference>
<sequence length="267" mass="29910">MNVYQDIEAFYREFRGEKRIIGKSAEGRDLFALFIGTHARPVGIATYAMHAREWVTAYLAMQHVRRGLVTGGVWVVPLVNPDGALLVQEGARAAKQGERLCALCGGDFSLWKANARGVDLNVNWDARWGTGVQNVRFPSPANFIGPAPFSEPETRALRDFTLQVRPDFTLSYHTKGEVIYWHFHQPPLRFKRDRRLAGVLTRVTGYPLAEAKGSAGGYKDWCVEKLKIPAFTVEAGRDDLSHPLGLCSLPDILQKNLDVLVTLTREF</sequence>
<accession>A0A9D2DXE2</accession>
<gene>
    <name evidence="9" type="ORF">H9812_06120</name>
</gene>
<comment type="caution">
    <text evidence="7">Lacks conserved residue(s) required for the propagation of feature annotation.</text>
</comment>
<evidence type="ECO:0000256" key="1">
    <source>
        <dbReference type="ARBA" id="ARBA00001947"/>
    </source>
</evidence>
<evidence type="ECO:0000256" key="6">
    <source>
        <dbReference type="ARBA" id="ARBA00023049"/>
    </source>
</evidence>
<dbReference type="GO" id="GO:0004181">
    <property type="term" value="F:metallocarboxypeptidase activity"/>
    <property type="evidence" value="ECO:0007669"/>
    <property type="project" value="InterPro"/>
</dbReference>
<dbReference type="SUPFAM" id="SSF53187">
    <property type="entry name" value="Zn-dependent exopeptidases"/>
    <property type="match status" value="1"/>
</dbReference>
<keyword evidence="5" id="KW-0862">Zinc</keyword>
<evidence type="ECO:0000259" key="8">
    <source>
        <dbReference type="PROSITE" id="PS52035"/>
    </source>
</evidence>
<keyword evidence="6" id="KW-0482">Metalloprotease</keyword>
<comment type="caution">
    <text evidence="9">The sequence shown here is derived from an EMBL/GenBank/DDBJ whole genome shotgun (WGS) entry which is preliminary data.</text>
</comment>
<proteinExistence type="inferred from homology"/>
<dbReference type="AlphaFoldDB" id="A0A9D2DXE2"/>
<dbReference type="SMART" id="SM00631">
    <property type="entry name" value="Zn_pept"/>
    <property type="match status" value="1"/>
</dbReference>
<dbReference type="InterPro" id="IPR000834">
    <property type="entry name" value="Peptidase_M14"/>
</dbReference>
<evidence type="ECO:0000256" key="2">
    <source>
        <dbReference type="ARBA" id="ARBA00005988"/>
    </source>
</evidence>
<evidence type="ECO:0000256" key="4">
    <source>
        <dbReference type="ARBA" id="ARBA00022801"/>
    </source>
</evidence>
<reference evidence="9" key="1">
    <citation type="journal article" date="2021" name="PeerJ">
        <title>Extensive microbial diversity within the chicken gut microbiome revealed by metagenomics and culture.</title>
        <authorList>
            <person name="Gilroy R."/>
            <person name="Ravi A."/>
            <person name="Getino M."/>
            <person name="Pursley I."/>
            <person name="Horton D.L."/>
            <person name="Alikhan N.F."/>
            <person name="Baker D."/>
            <person name="Gharbi K."/>
            <person name="Hall N."/>
            <person name="Watson M."/>
            <person name="Adriaenssens E.M."/>
            <person name="Foster-Nyarko E."/>
            <person name="Jarju S."/>
            <person name="Secka A."/>
            <person name="Antonio M."/>
            <person name="Oren A."/>
            <person name="Chaudhuri R.R."/>
            <person name="La Ragione R."/>
            <person name="Hildebrand F."/>
            <person name="Pallen M.J."/>
        </authorList>
    </citation>
    <scope>NUCLEOTIDE SEQUENCE</scope>
    <source>
        <strain evidence="9">CHK33-5263</strain>
    </source>
</reference>
<organism evidence="9 10">
    <name type="scientific">Candidatus Gallimonas intestinigallinarum</name>
    <dbReference type="NCBI Taxonomy" id="2838604"/>
    <lineage>
        <taxon>Bacteria</taxon>
        <taxon>Bacillati</taxon>
        <taxon>Bacillota</taxon>
        <taxon>Clostridia</taxon>
        <taxon>Candidatus Gallimonas</taxon>
    </lineage>
</organism>